<evidence type="ECO:0000313" key="11">
    <source>
        <dbReference type="EMBL" id="GGD46354.1"/>
    </source>
</evidence>
<feature type="active site" description="Electrophile" evidence="9">
    <location>
        <position position="93"/>
    </location>
</feature>
<comment type="pathway">
    <text evidence="3">Carbohydrate metabolism; erythritol degradation.</text>
</comment>
<comment type="function">
    <text evidence="9">Involved in the gluconeogenesis. Catalyzes stereospecifically the conversion of dihydroxyacetone phosphate (DHAP) to D-glyceraldehyde-3-phosphate (G3P).</text>
</comment>
<dbReference type="AlphaFoldDB" id="A0A916YIM4"/>
<comment type="catalytic activity">
    <reaction evidence="9 10">
        <text>D-glyceraldehyde 3-phosphate = dihydroxyacetone phosphate</text>
        <dbReference type="Rhea" id="RHEA:18585"/>
        <dbReference type="ChEBI" id="CHEBI:57642"/>
        <dbReference type="ChEBI" id="CHEBI:59776"/>
        <dbReference type="EC" id="5.3.1.1"/>
    </reaction>
</comment>
<dbReference type="InterPro" id="IPR022896">
    <property type="entry name" value="TrioseP_Isoase_bac/euk"/>
</dbReference>
<keyword evidence="6 9" id="KW-0963">Cytoplasm</keyword>
<accession>A0A916YIM4</accession>
<evidence type="ECO:0000256" key="2">
    <source>
        <dbReference type="ARBA" id="ARBA00004680"/>
    </source>
</evidence>
<evidence type="ECO:0000256" key="8">
    <source>
        <dbReference type="ARBA" id="ARBA00023235"/>
    </source>
</evidence>
<sequence>MSQRYYIVGNWKMNGMRAALSEARAIDRAAQRLPKVEVAIAPPVTLIAAMRESSTGIGVGAQNCHHAEKGAHTGDLSAPMLREAGADFVIVGHSERRADHHETNEQVKAKAEAAQAVDMGVILCVGESEAERDSGEAEEVVARQLAASLPETAQRLSVAYEPIWAIGTGRVPQVSDVAAMHKRLRAVLTDKYAEEGADVRILYGGSVKGENAEELLAVAEVGGALVGGASLTADGFVPIIAAAAEQD</sequence>
<comment type="subunit">
    <text evidence="9 10">Homodimer.</text>
</comment>
<comment type="catalytic activity">
    <reaction evidence="1">
        <text>L-erythrulose 1-phosphate = D-erythrulose 4-phosphate</text>
        <dbReference type="Rhea" id="RHEA:49588"/>
        <dbReference type="ChEBI" id="CHEBI:58002"/>
        <dbReference type="ChEBI" id="CHEBI:90796"/>
        <dbReference type="EC" id="5.3.1.33"/>
    </reaction>
</comment>
<evidence type="ECO:0000313" key="12">
    <source>
        <dbReference type="Proteomes" id="UP000598997"/>
    </source>
</evidence>
<dbReference type="PANTHER" id="PTHR21139:SF42">
    <property type="entry name" value="TRIOSEPHOSPHATE ISOMERASE"/>
    <property type="match status" value="1"/>
</dbReference>
<keyword evidence="8 9" id="KW-0413">Isomerase</keyword>
<comment type="pathway">
    <text evidence="2 9 10">Carbohydrate degradation; glycolysis; D-glyceraldehyde 3-phosphate from glycerone phosphate: step 1/1.</text>
</comment>
<proteinExistence type="inferred from homology"/>
<evidence type="ECO:0000256" key="3">
    <source>
        <dbReference type="ARBA" id="ARBA00004939"/>
    </source>
</evidence>
<evidence type="ECO:0000256" key="7">
    <source>
        <dbReference type="ARBA" id="ARBA00023152"/>
    </source>
</evidence>
<feature type="binding site" evidence="9">
    <location>
        <begin position="227"/>
        <end position="228"/>
    </location>
    <ligand>
        <name>substrate</name>
    </ligand>
</feature>
<keyword evidence="7 9" id="KW-0324">Glycolysis</keyword>
<dbReference type="GO" id="GO:0046166">
    <property type="term" value="P:glyceraldehyde-3-phosphate biosynthetic process"/>
    <property type="evidence" value="ECO:0007669"/>
    <property type="project" value="TreeGrafter"/>
</dbReference>
<feature type="binding site" evidence="9">
    <location>
        <position position="206"/>
    </location>
    <ligand>
        <name>substrate</name>
    </ligand>
</feature>
<dbReference type="PANTHER" id="PTHR21139">
    <property type="entry name" value="TRIOSEPHOSPHATE ISOMERASE"/>
    <property type="match status" value="1"/>
</dbReference>
<feature type="binding site" evidence="9">
    <location>
        <begin position="10"/>
        <end position="12"/>
    </location>
    <ligand>
        <name>substrate</name>
    </ligand>
</feature>
<comment type="caution">
    <text evidence="11">The sequence shown here is derived from an EMBL/GenBank/DDBJ whole genome shotgun (WGS) entry which is preliminary data.</text>
</comment>
<dbReference type="Gene3D" id="3.20.20.70">
    <property type="entry name" value="Aldolase class I"/>
    <property type="match status" value="1"/>
</dbReference>
<reference evidence="11 12" key="1">
    <citation type="journal article" date="2014" name="Int. J. Syst. Evol. Microbiol.">
        <title>Complete genome sequence of Corynebacterium casei LMG S-19264T (=DSM 44701T), isolated from a smear-ripened cheese.</title>
        <authorList>
            <consortium name="US DOE Joint Genome Institute (JGI-PGF)"/>
            <person name="Walter F."/>
            <person name="Albersmeier A."/>
            <person name="Kalinowski J."/>
            <person name="Ruckert C."/>
        </authorList>
    </citation>
    <scope>NUCLEOTIDE SEQUENCE [LARGE SCALE GENOMIC DNA]</scope>
    <source>
        <strain evidence="11 12">CGMCC 1.15358</strain>
    </source>
</reference>
<comment type="similarity">
    <text evidence="4 9 10">Belongs to the triosephosphate isomerase family.</text>
</comment>
<feature type="binding site" evidence="9">
    <location>
        <position position="167"/>
    </location>
    <ligand>
        <name>substrate</name>
    </ligand>
</feature>
<dbReference type="InterPro" id="IPR000652">
    <property type="entry name" value="Triosephosphate_isomerase"/>
</dbReference>
<gene>
    <name evidence="9 11" type="primary">tpiA</name>
    <name evidence="11" type="ORF">GCM10010989_20740</name>
</gene>
<name>A0A916YIM4_9SPHN</name>
<evidence type="ECO:0000256" key="9">
    <source>
        <dbReference type="HAMAP-Rule" id="MF_00147"/>
    </source>
</evidence>
<dbReference type="PROSITE" id="PS51440">
    <property type="entry name" value="TIM_2"/>
    <property type="match status" value="1"/>
</dbReference>
<evidence type="ECO:0000256" key="10">
    <source>
        <dbReference type="RuleBase" id="RU363013"/>
    </source>
</evidence>
<dbReference type="OrthoDB" id="9809429at2"/>
<dbReference type="Proteomes" id="UP000598997">
    <property type="component" value="Unassembled WGS sequence"/>
</dbReference>
<protein>
    <recommendedName>
        <fullName evidence="9 10">Triosephosphate isomerase</fullName>
        <shortName evidence="9">TIM</shortName>
        <shortName evidence="9">TPI</shortName>
        <ecNumber evidence="9 10">5.3.1.1</ecNumber>
    </recommendedName>
    <alternativeName>
        <fullName evidence="9">Triose-phosphate isomerase</fullName>
    </alternativeName>
</protein>
<dbReference type="GO" id="GO:0004807">
    <property type="term" value="F:triose-phosphate isomerase activity"/>
    <property type="evidence" value="ECO:0007669"/>
    <property type="project" value="UniProtKB-UniRule"/>
</dbReference>
<dbReference type="GO" id="GO:0005829">
    <property type="term" value="C:cytosol"/>
    <property type="evidence" value="ECO:0007669"/>
    <property type="project" value="TreeGrafter"/>
</dbReference>
<dbReference type="GO" id="GO:0006096">
    <property type="term" value="P:glycolytic process"/>
    <property type="evidence" value="ECO:0007669"/>
    <property type="project" value="UniProtKB-UniRule"/>
</dbReference>
<dbReference type="InterPro" id="IPR035990">
    <property type="entry name" value="TIM_sf"/>
</dbReference>
<evidence type="ECO:0000256" key="6">
    <source>
        <dbReference type="ARBA" id="ARBA00022490"/>
    </source>
</evidence>
<keyword evidence="5 9" id="KW-0312">Gluconeogenesis</keyword>
<evidence type="ECO:0000256" key="1">
    <source>
        <dbReference type="ARBA" id="ARBA00000148"/>
    </source>
</evidence>
<dbReference type="NCBIfam" id="TIGR00419">
    <property type="entry name" value="tim"/>
    <property type="match status" value="1"/>
</dbReference>
<comment type="subcellular location">
    <subcellularLocation>
        <location evidence="9 10">Cytoplasm</location>
    </subcellularLocation>
</comment>
<dbReference type="Pfam" id="PF00121">
    <property type="entry name" value="TIM"/>
    <property type="match status" value="1"/>
</dbReference>
<dbReference type="PROSITE" id="PS00171">
    <property type="entry name" value="TIM_1"/>
    <property type="match status" value="1"/>
</dbReference>
<dbReference type="HAMAP" id="MF_00147_B">
    <property type="entry name" value="TIM_B"/>
    <property type="match status" value="1"/>
</dbReference>
<dbReference type="EMBL" id="BMIO01000006">
    <property type="protein sequence ID" value="GGD46354.1"/>
    <property type="molecule type" value="Genomic_DNA"/>
</dbReference>
<feature type="active site" description="Proton acceptor" evidence="9">
    <location>
        <position position="161"/>
    </location>
</feature>
<evidence type="ECO:0000256" key="4">
    <source>
        <dbReference type="ARBA" id="ARBA00007422"/>
    </source>
</evidence>
<dbReference type="RefSeq" id="WP_066761969.1">
    <property type="nucleotide sequence ID" value="NZ_BMIO01000006.1"/>
</dbReference>
<dbReference type="SUPFAM" id="SSF51351">
    <property type="entry name" value="Triosephosphate isomerase (TIM)"/>
    <property type="match status" value="1"/>
</dbReference>
<dbReference type="InterPro" id="IPR020861">
    <property type="entry name" value="Triosephosphate_isomerase_AS"/>
</dbReference>
<dbReference type="CDD" id="cd00311">
    <property type="entry name" value="TIM"/>
    <property type="match status" value="1"/>
</dbReference>
<evidence type="ECO:0000256" key="5">
    <source>
        <dbReference type="ARBA" id="ARBA00022432"/>
    </source>
</evidence>
<dbReference type="GO" id="GO:0006094">
    <property type="term" value="P:gluconeogenesis"/>
    <property type="evidence" value="ECO:0007669"/>
    <property type="project" value="UniProtKB-UniRule"/>
</dbReference>
<keyword evidence="12" id="KW-1185">Reference proteome</keyword>
<dbReference type="FunFam" id="3.20.20.70:FF:000016">
    <property type="entry name" value="Triosephosphate isomerase"/>
    <property type="match status" value="1"/>
</dbReference>
<comment type="pathway">
    <text evidence="9 10">Carbohydrate biosynthesis; gluconeogenesis.</text>
</comment>
<dbReference type="InterPro" id="IPR013785">
    <property type="entry name" value="Aldolase_TIM"/>
</dbReference>
<dbReference type="EC" id="5.3.1.1" evidence="9 10"/>
<organism evidence="11 12">
    <name type="scientific">Croceicoccus pelagius</name>
    <dbReference type="NCBI Taxonomy" id="1703341"/>
    <lineage>
        <taxon>Bacteria</taxon>
        <taxon>Pseudomonadati</taxon>
        <taxon>Pseudomonadota</taxon>
        <taxon>Alphaproteobacteria</taxon>
        <taxon>Sphingomonadales</taxon>
        <taxon>Erythrobacteraceae</taxon>
        <taxon>Croceicoccus</taxon>
    </lineage>
</organism>
<dbReference type="GO" id="GO:0019563">
    <property type="term" value="P:glycerol catabolic process"/>
    <property type="evidence" value="ECO:0007669"/>
    <property type="project" value="TreeGrafter"/>
</dbReference>